<gene>
    <name evidence="11" type="ORF">TBH_C0990</name>
</gene>
<feature type="transmembrane region" description="Helical" evidence="9">
    <location>
        <begin position="230"/>
        <end position="248"/>
    </location>
</feature>
<keyword evidence="7 9" id="KW-1133">Transmembrane helix</keyword>
<keyword evidence="6" id="KW-0653">Protein transport</keyword>
<evidence type="ECO:0000256" key="3">
    <source>
        <dbReference type="ARBA" id="ARBA00022475"/>
    </source>
</evidence>
<dbReference type="AlphaFoldDB" id="A0A7U6GHW4"/>
<dbReference type="OrthoDB" id="9805884at2"/>
<keyword evidence="5" id="KW-0571">Peptide transport</keyword>
<dbReference type="RefSeq" id="WP_041066158.1">
    <property type="nucleotide sequence ID" value="NZ_AP012273.1"/>
</dbReference>
<dbReference type="InterPro" id="IPR025966">
    <property type="entry name" value="OppC_N"/>
</dbReference>
<evidence type="ECO:0000256" key="9">
    <source>
        <dbReference type="RuleBase" id="RU363032"/>
    </source>
</evidence>
<sequence length="295" mass="32635">MNTLTDDIPGKKESESLWGKAWYKFRRDRIGMVSLGVVIFFMIIALGVWAGLWGQNWSGIEGPMWAPPSAEHWAGTNIIGQDIFERAIYSTKTAFEVGMVVAILSTILGGLLGALAGYFTNTWVDELILWLMGVLDSIPFYLFVAAIAYSLQGYAYSMHVAMIATFWTTTARLVRGEVIKLKNFEFVEAARAIGLPQRLIIFRHITPNTFHILLVQATIVFVGAIKSEVILSFLGLGVVDGVSWGLMIAESTQEVQAGHYSNFITASVFLFILVMAFNMFSDSLQDALDPKKVSA</sequence>
<evidence type="ECO:0000256" key="1">
    <source>
        <dbReference type="ARBA" id="ARBA00004651"/>
    </source>
</evidence>
<dbReference type="PANTHER" id="PTHR43386:SF24">
    <property type="entry name" value="OLIGOPEPTIDE TRANSPORT SYSTEM PERMEASE PROTEIN AMID"/>
    <property type="match status" value="1"/>
</dbReference>
<evidence type="ECO:0000313" key="11">
    <source>
        <dbReference type="EMBL" id="BAO43920.1"/>
    </source>
</evidence>
<reference evidence="11 12" key="1">
    <citation type="journal article" date="2014" name="PLoS ONE">
        <title>Physiological and genomic features of a novel sulfur-oxidizing gammaproteobacterium belonging to a previously uncultivated symbiotic lineage isolated from a hydrothermal vent.</title>
        <authorList>
            <person name="Nunoura T."/>
            <person name="Takaki Y."/>
            <person name="Kazama H."/>
            <person name="Kakuta J."/>
            <person name="Shimamura S."/>
            <person name="Makita H."/>
            <person name="Hirai M."/>
            <person name="Miyazaki M."/>
            <person name="Takai K."/>
        </authorList>
    </citation>
    <scope>NUCLEOTIDE SEQUENCE [LARGE SCALE GENOMIC DNA]</scope>
    <source>
        <strain evidence="11 12">Hiromi1</strain>
    </source>
</reference>
<evidence type="ECO:0000259" key="10">
    <source>
        <dbReference type="PROSITE" id="PS50928"/>
    </source>
</evidence>
<evidence type="ECO:0000256" key="5">
    <source>
        <dbReference type="ARBA" id="ARBA00022856"/>
    </source>
</evidence>
<evidence type="ECO:0000256" key="2">
    <source>
        <dbReference type="ARBA" id="ARBA00022448"/>
    </source>
</evidence>
<proteinExistence type="inferred from homology"/>
<keyword evidence="4 9" id="KW-0812">Transmembrane</keyword>
<accession>A0A7U6GHW4</accession>
<dbReference type="GO" id="GO:0005886">
    <property type="term" value="C:plasma membrane"/>
    <property type="evidence" value="ECO:0007669"/>
    <property type="project" value="UniProtKB-SubCell"/>
</dbReference>
<feature type="transmembrane region" description="Helical" evidence="9">
    <location>
        <begin position="99"/>
        <end position="120"/>
    </location>
</feature>
<comment type="subcellular location">
    <subcellularLocation>
        <location evidence="1 9">Cell membrane</location>
        <topology evidence="1 9">Multi-pass membrane protein</topology>
    </subcellularLocation>
</comment>
<dbReference type="Gene3D" id="1.10.3720.10">
    <property type="entry name" value="MetI-like"/>
    <property type="match status" value="1"/>
</dbReference>
<comment type="similarity">
    <text evidence="9">Belongs to the binding-protein-dependent transport system permease family.</text>
</comment>
<keyword evidence="12" id="KW-1185">Reference proteome</keyword>
<dbReference type="PROSITE" id="PS50928">
    <property type="entry name" value="ABC_TM1"/>
    <property type="match status" value="1"/>
</dbReference>
<dbReference type="GO" id="GO:0015031">
    <property type="term" value="P:protein transport"/>
    <property type="evidence" value="ECO:0007669"/>
    <property type="project" value="UniProtKB-KW"/>
</dbReference>
<dbReference type="InterPro" id="IPR035906">
    <property type="entry name" value="MetI-like_sf"/>
</dbReference>
<dbReference type="Pfam" id="PF12911">
    <property type="entry name" value="OppC_N"/>
    <property type="match status" value="1"/>
</dbReference>
<feature type="transmembrane region" description="Helical" evidence="9">
    <location>
        <begin position="260"/>
        <end position="280"/>
    </location>
</feature>
<keyword evidence="2 9" id="KW-0813">Transport</keyword>
<name>A0A7U6GHW4_9GAMM</name>
<feature type="transmembrane region" description="Helical" evidence="9">
    <location>
        <begin position="30"/>
        <end position="52"/>
    </location>
</feature>
<dbReference type="Proteomes" id="UP000031631">
    <property type="component" value="Chromosome"/>
</dbReference>
<evidence type="ECO:0000256" key="8">
    <source>
        <dbReference type="ARBA" id="ARBA00023136"/>
    </source>
</evidence>
<evidence type="ECO:0000256" key="4">
    <source>
        <dbReference type="ARBA" id="ARBA00022692"/>
    </source>
</evidence>
<dbReference type="GO" id="GO:0055085">
    <property type="term" value="P:transmembrane transport"/>
    <property type="evidence" value="ECO:0007669"/>
    <property type="project" value="InterPro"/>
</dbReference>
<dbReference type="PANTHER" id="PTHR43386">
    <property type="entry name" value="OLIGOPEPTIDE TRANSPORT SYSTEM PERMEASE PROTEIN APPC"/>
    <property type="match status" value="1"/>
</dbReference>
<protein>
    <submittedName>
        <fullName evidence="11">Peptide/nickel transporter permease protein</fullName>
    </submittedName>
</protein>
<feature type="domain" description="ABC transmembrane type-1" evidence="10">
    <location>
        <begin position="95"/>
        <end position="281"/>
    </location>
</feature>
<dbReference type="CDD" id="cd06261">
    <property type="entry name" value="TM_PBP2"/>
    <property type="match status" value="1"/>
</dbReference>
<keyword evidence="8 9" id="KW-0472">Membrane</keyword>
<dbReference type="KEGG" id="tbn:TBH_C0990"/>
<feature type="transmembrane region" description="Helical" evidence="9">
    <location>
        <begin position="205"/>
        <end position="224"/>
    </location>
</feature>
<feature type="transmembrane region" description="Helical" evidence="9">
    <location>
        <begin position="127"/>
        <end position="148"/>
    </location>
</feature>
<dbReference type="GO" id="GO:0015833">
    <property type="term" value="P:peptide transport"/>
    <property type="evidence" value="ECO:0007669"/>
    <property type="project" value="UniProtKB-KW"/>
</dbReference>
<evidence type="ECO:0000313" key="12">
    <source>
        <dbReference type="Proteomes" id="UP000031631"/>
    </source>
</evidence>
<organism evidence="11 12">
    <name type="scientific">Thiolapillus brandeum</name>
    <dbReference type="NCBI Taxonomy" id="1076588"/>
    <lineage>
        <taxon>Bacteria</taxon>
        <taxon>Pseudomonadati</taxon>
        <taxon>Pseudomonadota</taxon>
        <taxon>Gammaproteobacteria</taxon>
        <taxon>Chromatiales</taxon>
        <taxon>Sedimenticolaceae</taxon>
        <taxon>Thiolapillus</taxon>
    </lineage>
</organism>
<evidence type="ECO:0000256" key="7">
    <source>
        <dbReference type="ARBA" id="ARBA00022989"/>
    </source>
</evidence>
<dbReference type="Pfam" id="PF00528">
    <property type="entry name" value="BPD_transp_1"/>
    <property type="match status" value="1"/>
</dbReference>
<dbReference type="EMBL" id="AP012273">
    <property type="protein sequence ID" value="BAO43920.1"/>
    <property type="molecule type" value="Genomic_DNA"/>
</dbReference>
<keyword evidence="3" id="KW-1003">Cell membrane</keyword>
<dbReference type="SUPFAM" id="SSF161098">
    <property type="entry name" value="MetI-like"/>
    <property type="match status" value="1"/>
</dbReference>
<dbReference type="InterPro" id="IPR000515">
    <property type="entry name" value="MetI-like"/>
</dbReference>
<evidence type="ECO:0000256" key="6">
    <source>
        <dbReference type="ARBA" id="ARBA00022927"/>
    </source>
</evidence>
<dbReference type="InterPro" id="IPR050366">
    <property type="entry name" value="BP-dependent_transpt_permease"/>
</dbReference>